<dbReference type="PANTHER" id="PTHR35076">
    <property type="entry name" value="TUBULIN EPSILON AND DELTA COMPLEX PROTEIN 1"/>
    <property type="match status" value="1"/>
</dbReference>
<sequence>MATDVQKGVKASVEYVCNLLTSLGAPPVTPETLRQAKFNAPAAAGKLWPVLHSLVLLQLTGFPQGDISDRLSELWANLDLEGQHEKIAAFVEYYLRLWGCSSQATPHAESFEKTQSRDLLIALGWLIAHTDVFSRGLQIRTARLRKSLPPDVPLPLPSYPGDTTDCPRSKNAARHAYAQVSAHVARVKEAGTGLEGGAKADALVNEALTLYGRLRSELGSLASFDACQAKRKQELIHTQLEIRAKTVEAAAAAGVNCPPAPPLYGLYELQLLRKRSVLEAHEKALSVDEAIHTAAAESARHEALFWQWMESVVDEREAGGADHHSKPTPRDEEFSRLPIEADLAALTSELDLRIEDSKRVHKQGGVLECGSDSGEEGGEEARRIEEIEEWLRERGWESYDALLERVLEDAEVSGAHDVSGASLPDDVRALLEGCTSHAADTCNRGSPVPPEARAAWPAHILIPPVTKDGRNVRGKAGTGDPGPTAPLETDRLMKLALSSARELARTRADNKRALGRMLAHLEEVEDVLVSGLVHQP</sequence>
<evidence type="ECO:0000259" key="2">
    <source>
        <dbReference type="Pfam" id="PF14970"/>
    </source>
</evidence>
<evidence type="ECO:0000313" key="4">
    <source>
        <dbReference type="Proteomes" id="UP000054558"/>
    </source>
</evidence>
<feature type="region of interest" description="Disordered" evidence="1">
    <location>
        <begin position="466"/>
        <end position="487"/>
    </location>
</feature>
<dbReference type="AlphaFoldDB" id="A0A1Y1IBR2"/>
<dbReference type="Proteomes" id="UP000054558">
    <property type="component" value="Unassembled WGS sequence"/>
</dbReference>
<evidence type="ECO:0000313" key="3">
    <source>
        <dbReference type="EMBL" id="GAQ88395.1"/>
    </source>
</evidence>
<keyword evidence="4" id="KW-1185">Reference proteome</keyword>
<reference evidence="3 4" key="1">
    <citation type="journal article" date="2014" name="Nat. Commun.">
        <title>Klebsormidium flaccidum genome reveals primary factors for plant terrestrial adaptation.</title>
        <authorList>
            <person name="Hori K."/>
            <person name="Maruyama F."/>
            <person name="Fujisawa T."/>
            <person name="Togashi T."/>
            <person name="Yamamoto N."/>
            <person name="Seo M."/>
            <person name="Sato S."/>
            <person name="Yamada T."/>
            <person name="Mori H."/>
            <person name="Tajima N."/>
            <person name="Moriyama T."/>
            <person name="Ikeuchi M."/>
            <person name="Watanabe M."/>
            <person name="Wada H."/>
            <person name="Kobayashi K."/>
            <person name="Saito M."/>
            <person name="Masuda T."/>
            <person name="Sasaki-Sekimoto Y."/>
            <person name="Mashiguchi K."/>
            <person name="Awai K."/>
            <person name="Shimojima M."/>
            <person name="Masuda S."/>
            <person name="Iwai M."/>
            <person name="Nobusawa T."/>
            <person name="Narise T."/>
            <person name="Kondo S."/>
            <person name="Saito H."/>
            <person name="Sato R."/>
            <person name="Murakawa M."/>
            <person name="Ihara Y."/>
            <person name="Oshima-Yamada Y."/>
            <person name="Ohtaka K."/>
            <person name="Satoh M."/>
            <person name="Sonobe K."/>
            <person name="Ishii M."/>
            <person name="Ohtani R."/>
            <person name="Kanamori-Sato M."/>
            <person name="Honoki R."/>
            <person name="Miyazaki D."/>
            <person name="Mochizuki H."/>
            <person name="Umetsu J."/>
            <person name="Higashi K."/>
            <person name="Shibata D."/>
            <person name="Kamiya Y."/>
            <person name="Sato N."/>
            <person name="Nakamura Y."/>
            <person name="Tabata S."/>
            <person name="Ida S."/>
            <person name="Kurokawa K."/>
            <person name="Ohta H."/>
        </authorList>
    </citation>
    <scope>NUCLEOTIDE SEQUENCE [LARGE SCALE GENOMIC DNA]</scope>
    <source>
        <strain evidence="3 4">NIES-2285</strain>
    </source>
</reference>
<accession>A0A1Y1IBR2</accession>
<dbReference type="Pfam" id="PF14970">
    <property type="entry name" value="TEDC1"/>
    <property type="match status" value="1"/>
</dbReference>
<dbReference type="EMBL" id="DF237373">
    <property type="protein sequence ID" value="GAQ88395.1"/>
    <property type="molecule type" value="Genomic_DNA"/>
</dbReference>
<dbReference type="OrthoDB" id="542272at2759"/>
<evidence type="ECO:0000256" key="1">
    <source>
        <dbReference type="SAM" id="MobiDB-lite"/>
    </source>
</evidence>
<dbReference type="InterPro" id="IPR027996">
    <property type="entry name" value="TEDC1_dom"/>
</dbReference>
<gene>
    <name evidence="3" type="ORF">KFL_004240070</name>
</gene>
<dbReference type="PANTHER" id="PTHR35076:SF1">
    <property type="entry name" value="TUBULIN EPSILON AND DELTA COMPLEX PROTEIN 1"/>
    <property type="match status" value="1"/>
</dbReference>
<proteinExistence type="predicted"/>
<organism evidence="3 4">
    <name type="scientific">Klebsormidium nitens</name>
    <name type="common">Green alga</name>
    <name type="synonym">Ulothrix nitens</name>
    <dbReference type="NCBI Taxonomy" id="105231"/>
    <lineage>
        <taxon>Eukaryota</taxon>
        <taxon>Viridiplantae</taxon>
        <taxon>Streptophyta</taxon>
        <taxon>Klebsormidiophyceae</taxon>
        <taxon>Klebsormidiales</taxon>
        <taxon>Klebsormidiaceae</taxon>
        <taxon>Klebsormidium</taxon>
    </lineage>
</organism>
<feature type="domain" description="Tubulin epsilon and delta complex protein 1" evidence="2">
    <location>
        <begin position="112"/>
        <end position="314"/>
    </location>
</feature>
<protein>
    <recommendedName>
        <fullName evidence="2">Tubulin epsilon and delta complex protein 1 domain-containing protein</fullName>
    </recommendedName>
</protein>
<dbReference type="InterPro" id="IPR043535">
    <property type="entry name" value="TEDC1"/>
</dbReference>
<name>A0A1Y1IBR2_KLENI</name>